<feature type="region of interest" description="Disordered" evidence="2">
    <location>
        <begin position="663"/>
        <end position="892"/>
    </location>
</feature>
<feature type="transmembrane region" description="Helical" evidence="3">
    <location>
        <begin position="79"/>
        <end position="101"/>
    </location>
</feature>
<accession>A0A1H2T993</accession>
<evidence type="ECO:0000256" key="1">
    <source>
        <dbReference type="SAM" id="Coils"/>
    </source>
</evidence>
<feature type="compositionally biased region" description="Basic and acidic residues" evidence="2">
    <location>
        <begin position="773"/>
        <end position="785"/>
    </location>
</feature>
<dbReference type="EMBL" id="FNNA01000001">
    <property type="protein sequence ID" value="SDW40265.1"/>
    <property type="molecule type" value="Genomic_DNA"/>
</dbReference>
<reference evidence="5" key="1">
    <citation type="submission" date="2016-10" db="EMBL/GenBank/DDBJ databases">
        <authorList>
            <person name="Varghese N."/>
            <person name="Submissions S."/>
        </authorList>
    </citation>
    <scope>NUCLEOTIDE SEQUENCE [LARGE SCALE GENOMIC DNA]</scope>
    <source>
        <strain evidence="5">DSM 29303</strain>
    </source>
</reference>
<keyword evidence="3" id="KW-1133">Transmembrane helix</keyword>
<dbReference type="InterPro" id="IPR012683">
    <property type="entry name" value="CHP02302_TM"/>
</dbReference>
<name>A0A1H2T993_9RHOB</name>
<feature type="coiled-coil region" evidence="1">
    <location>
        <begin position="519"/>
        <end position="566"/>
    </location>
</feature>
<feature type="compositionally biased region" description="Basic and acidic residues" evidence="2">
    <location>
        <begin position="717"/>
        <end position="728"/>
    </location>
</feature>
<proteinExistence type="predicted"/>
<keyword evidence="5" id="KW-1185">Reference proteome</keyword>
<feature type="compositionally biased region" description="Low complexity" evidence="2">
    <location>
        <begin position="688"/>
        <end position="702"/>
    </location>
</feature>
<feature type="region of interest" description="Disordered" evidence="2">
    <location>
        <begin position="626"/>
        <end position="649"/>
    </location>
</feature>
<dbReference type="AlphaFoldDB" id="A0A1H2T993"/>
<dbReference type="RefSeq" id="WP_231572821.1">
    <property type="nucleotide sequence ID" value="NZ_FNNA01000001.1"/>
</dbReference>
<keyword evidence="3" id="KW-0812">Transmembrane</keyword>
<evidence type="ECO:0000256" key="3">
    <source>
        <dbReference type="SAM" id="Phobius"/>
    </source>
</evidence>
<feature type="compositionally biased region" description="Basic and acidic residues" evidence="2">
    <location>
        <begin position="854"/>
        <end position="892"/>
    </location>
</feature>
<evidence type="ECO:0000256" key="2">
    <source>
        <dbReference type="SAM" id="MobiDB-lite"/>
    </source>
</evidence>
<dbReference type="STRING" id="1545044.SAMN05444276_101879"/>
<evidence type="ECO:0000313" key="4">
    <source>
        <dbReference type="EMBL" id="SDW40265.1"/>
    </source>
</evidence>
<dbReference type="Proteomes" id="UP000182944">
    <property type="component" value="Unassembled WGS sequence"/>
</dbReference>
<dbReference type="Pfam" id="PF13779">
    <property type="entry name" value="DUF4175"/>
    <property type="match status" value="1"/>
</dbReference>
<sequence length="892" mass="93589">MSALPSEAGRDAPPAGGGTGVEPALPRAARRAVALTRAGLWWEALAASFWAPAALAAGLVAALALGVVAGLDAAGVPGWALAALGGFWALIFAATALAGWLRFRAPRRAEALARVDRRLAGRPLSALGDRMALGGPEAAALWEAHLDRAWAAAAAARPVVPDAGLVRRDPYGLRLMALTALVMALVFGGLAPAGQGLSAMASGWRPLRDAPDPGASAGPAWEGWAEPPAYTRRPTIYLNALEADGLVVPEGTVLSFRLYGDGLAVAQDVGEPLAEPAGAAGAPEAVRLERVTARRDGTVSVGDRRFALTVTPDAAPEVSLAALATRRADGRLAQGFSARDDNGVAAGTARIALDLQAVDRRFGLRPDPEPREALSLPLPLPAAGARRQVQGTLGADLARHPWANLPVRITLEVQDGIGQTGATPPVAMVLPGRRFFDPLAAGLAEVRRDLMWSRDNAARSARLIRAMVWRPDRAVPDDAARAIVAAVQALEAGPLTPEARDAVAEGLWTAAVAIEDGGLSDALARMRQAQERLSQAIRQGASPDEIARLMDELKAATDAYTEMLAQQGEDPAARFDRSERPVQEITGDQIQQMMDEIQRLMNEGRMSEAAELLEQFNRMMENLEMREGGAGGEGAPGSRAQRRLSETLREQQDLADEALREAQRDPFGLGRQGMDPESGGAPGEEADGAGPEGAQPGEPGAGEAEGEGEAEGGSLADRQRGLREELGRQRGLMPGRGTPEGEAAGREIDRAGRAMEDAEQALREGDPAGAMDRQAEAIEALREGMRALGDLAARQGGERGQPGDQGTGEDGQAGMTGRAQGEGEGRADRPGRDPLGRDRSGQGGNIASGEALAEGERQAGRARELQDEIRRRAGEPARPRAERDYLGRLLGE</sequence>
<keyword evidence="3" id="KW-0472">Membrane</keyword>
<keyword evidence="1" id="KW-0175">Coiled coil</keyword>
<evidence type="ECO:0000313" key="5">
    <source>
        <dbReference type="Proteomes" id="UP000182944"/>
    </source>
</evidence>
<feature type="region of interest" description="Disordered" evidence="2">
    <location>
        <begin position="1"/>
        <end position="23"/>
    </location>
</feature>
<feature type="transmembrane region" description="Helical" evidence="3">
    <location>
        <begin position="175"/>
        <end position="193"/>
    </location>
</feature>
<feature type="transmembrane region" description="Helical" evidence="3">
    <location>
        <begin position="40"/>
        <end position="67"/>
    </location>
</feature>
<feature type="compositionally biased region" description="Basic and acidic residues" evidence="2">
    <location>
        <begin position="743"/>
        <end position="766"/>
    </location>
</feature>
<feature type="compositionally biased region" description="Basic and acidic residues" evidence="2">
    <location>
        <begin position="821"/>
        <end position="840"/>
    </location>
</feature>
<gene>
    <name evidence="4" type="ORF">SAMN05444276_101879</name>
</gene>
<organism evidence="4 5">
    <name type="scientific">Paracoccus sanguinis</name>
    <dbReference type="NCBI Taxonomy" id="1545044"/>
    <lineage>
        <taxon>Bacteria</taxon>
        <taxon>Pseudomonadati</taxon>
        <taxon>Pseudomonadota</taxon>
        <taxon>Alphaproteobacteria</taxon>
        <taxon>Rhodobacterales</taxon>
        <taxon>Paracoccaceae</taxon>
        <taxon>Paracoccus</taxon>
    </lineage>
</organism>
<feature type="compositionally biased region" description="Gly residues" evidence="2">
    <location>
        <begin position="798"/>
        <end position="811"/>
    </location>
</feature>
<protein>
    <submittedName>
        <fullName evidence="4">TIGR02302 family protein</fullName>
    </submittedName>
</protein>